<evidence type="ECO:0000313" key="2">
    <source>
        <dbReference type="Proteomes" id="UP000249099"/>
    </source>
</evidence>
<gene>
    <name evidence="1" type="ORF">B8A44_00555</name>
</gene>
<dbReference type="RefSeq" id="WP_111949420.1">
    <property type="nucleotide sequence ID" value="NZ_CP040410.1"/>
</dbReference>
<protein>
    <submittedName>
        <fullName evidence="1">Uncharacterized protein</fullName>
    </submittedName>
</protein>
<evidence type="ECO:0000313" key="1">
    <source>
        <dbReference type="EMBL" id="RAN65042.1"/>
    </source>
</evidence>
<organism evidence="1 2">
    <name type="scientific">Dolosigranulum pigrum</name>
    <dbReference type="NCBI Taxonomy" id="29394"/>
    <lineage>
        <taxon>Bacteria</taxon>
        <taxon>Bacillati</taxon>
        <taxon>Bacillota</taxon>
        <taxon>Bacilli</taxon>
        <taxon>Lactobacillales</taxon>
        <taxon>Carnobacteriaceae</taxon>
        <taxon>Dolosigranulum</taxon>
    </lineage>
</organism>
<dbReference type="InterPro" id="IPR009526">
    <property type="entry name" value="DUF1146"/>
</dbReference>
<proteinExistence type="predicted"/>
<dbReference type="AlphaFoldDB" id="A0A328KHB9"/>
<accession>A0A328KHB9</accession>
<reference evidence="1 2" key="1">
    <citation type="submission" date="2017-03" db="EMBL/GenBank/DDBJ databases">
        <title>wgs assembly of Dolosigranulum pigrum KPL CDC strains.</title>
        <authorList>
            <person name="Brugger S.D."/>
            <person name="Pettigrew M."/>
            <person name="Kong Y."/>
            <person name="Lemon K.P."/>
        </authorList>
    </citation>
    <scope>NUCLEOTIDE SEQUENCE [LARGE SCALE GENOMIC DNA]</scope>
    <source>
        <strain evidence="1 2">KPL1931_CDC4294-98</strain>
    </source>
</reference>
<dbReference type="Proteomes" id="UP000249099">
    <property type="component" value="Unassembled WGS sequence"/>
</dbReference>
<name>A0A328KHB9_9LACT</name>
<dbReference type="NCBIfam" id="TIGR02327">
    <property type="entry name" value="int_mem_ywzB"/>
    <property type="match status" value="1"/>
</dbReference>
<dbReference type="Pfam" id="PF06612">
    <property type="entry name" value="DUF1146"/>
    <property type="match status" value="1"/>
</dbReference>
<comment type="caution">
    <text evidence="1">The sequence shown here is derived from an EMBL/GenBank/DDBJ whole genome shotgun (WGS) entry which is preliminary data.</text>
</comment>
<sequence>MSVHTIRPIVEVMSHVLFISITFWGMQALRTDNWIKKHHIPQARVLIIFLTIAIGYLVSSFFMDILFFSHNIQYLT</sequence>
<dbReference type="EMBL" id="NAQV01000002">
    <property type="protein sequence ID" value="RAN65042.1"/>
    <property type="molecule type" value="Genomic_DNA"/>
</dbReference>